<feature type="domain" description="Glutaredoxin" evidence="1">
    <location>
        <begin position="61"/>
        <end position="113"/>
    </location>
</feature>
<sequence length="129" mass="14007">MTAPSNAPTLWQRLGRGSAVSVVLVGVLAWGVGRVVQTQVRDGQAETLRTVARPGDIRMLSSVSCIFCTKARQYLTEHRIPFEECLIERDPVCLADYKRLGASGTPTLLVRGQRQLGFDPLRVTAALGG</sequence>
<reference evidence="2 3" key="1">
    <citation type="submission" date="2020-07" db="EMBL/GenBank/DDBJ databases">
        <title>Genomic Encyclopedia of Archaeal and Bacterial Type Strains, Phase II (KMG-II): from individual species to whole genera.</title>
        <authorList>
            <person name="Goeker M."/>
        </authorList>
    </citation>
    <scope>NUCLEOTIDE SEQUENCE [LARGE SCALE GENOMIC DNA]</scope>
    <source>
        <strain evidence="2 3">DSM 21226</strain>
    </source>
</reference>
<dbReference type="SUPFAM" id="SSF52833">
    <property type="entry name" value="Thioredoxin-like"/>
    <property type="match status" value="1"/>
</dbReference>
<accession>A0A7Y9UI27</accession>
<dbReference type="EMBL" id="JACCFH010000001">
    <property type="protein sequence ID" value="NYG31290.1"/>
    <property type="molecule type" value="Genomic_DNA"/>
</dbReference>
<dbReference type="RefSeq" id="WP_179632296.1">
    <property type="nucleotide sequence ID" value="NZ_JACCFH010000001.1"/>
</dbReference>
<organism evidence="2 3">
    <name type="scientific">Sphaerotilus montanus</name>
    <dbReference type="NCBI Taxonomy" id="522889"/>
    <lineage>
        <taxon>Bacteria</taxon>
        <taxon>Pseudomonadati</taxon>
        <taxon>Pseudomonadota</taxon>
        <taxon>Betaproteobacteria</taxon>
        <taxon>Burkholderiales</taxon>
        <taxon>Sphaerotilaceae</taxon>
        <taxon>Sphaerotilus</taxon>
    </lineage>
</organism>
<dbReference type="CDD" id="cd02976">
    <property type="entry name" value="NrdH"/>
    <property type="match status" value="1"/>
</dbReference>
<evidence type="ECO:0000313" key="2">
    <source>
        <dbReference type="EMBL" id="NYG31290.1"/>
    </source>
</evidence>
<dbReference type="PROSITE" id="PS51354">
    <property type="entry name" value="GLUTAREDOXIN_2"/>
    <property type="match status" value="1"/>
</dbReference>
<evidence type="ECO:0000313" key="3">
    <source>
        <dbReference type="Proteomes" id="UP000518288"/>
    </source>
</evidence>
<dbReference type="InterPro" id="IPR002109">
    <property type="entry name" value="Glutaredoxin"/>
</dbReference>
<protein>
    <submittedName>
        <fullName evidence="2">Glutaredoxin</fullName>
    </submittedName>
</protein>
<evidence type="ECO:0000259" key="1">
    <source>
        <dbReference type="Pfam" id="PF00462"/>
    </source>
</evidence>
<keyword evidence="3" id="KW-1185">Reference proteome</keyword>
<dbReference type="InterPro" id="IPR036249">
    <property type="entry name" value="Thioredoxin-like_sf"/>
</dbReference>
<proteinExistence type="predicted"/>
<dbReference type="Proteomes" id="UP000518288">
    <property type="component" value="Unassembled WGS sequence"/>
</dbReference>
<dbReference type="Gene3D" id="3.40.30.10">
    <property type="entry name" value="Glutaredoxin"/>
    <property type="match status" value="1"/>
</dbReference>
<dbReference type="AlphaFoldDB" id="A0A7Y9UI27"/>
<gene>
    <name evidence="2" type="ORF">BDD16_000276</name>
</gene>
<name>A0A7Y9UI27_9BURK</name>
<comment type="caution">
    <text evidence="2">The sequence shown here is derived from an EMBL/GenBank/DDBJ whole genome shotgun (WGS) entry which is preliminary data.</text>
</comment>
<dbReference type="Pfam" id="PF00462">
    <property type="entry name" value="Glutaredoxin"/>
    <property type="match status" value="1"/>
</dbReference>